<gene>
    <name evidence="16" type="ORF">A1507_06440</name>
</gene>
<dbReference type="SUPFAM" id="SSF56935">
    <property type="entry name" value="Porins"/>
    <property type="match status" value="1"/>
</dbReference>
<comment type="caution">
    <text evidence="16">The sequence shown here is derived from an EMBL/GenBank/DDBJ whole genome shotgun (WGS) entry which is preliminary data.</text>
</comment>
<evidence type="ECO:0000256" key="1">
    <source>
        <dbReference type="ARBA" id="ARBA00004571"/>
    </source>
</evidence>
<dbReference type="AlphaFoldDB" id="A0A177NPA2"/>
<evidence type="ECO:0000256" key="12">
    <source>
        <dbReference type="RuleBase" id="RU003357"/>
    </source>
</evidence>
<evidence type="ECO:0000256" key="10">
    <source>
        <dbReference type="ARBA" id="ARBA00023237"/>
    </source>
</evidence>
<feature type="chain" id="PRO_5008069379" description="TonB-dependent receptor" evidence="13">
    <location>
        <begin position="25"/>
        <end position="663"/>
    </location>
</feature>
<evidence type="ECO:0000256" key="13">
    <source>
        <dbReference type="SAM" id="SignalP"/>
    </source>
</evidence>
<dbReference type="OrthoDB" id="9815954at2"/>
<keyword evidence="4 11" id="KW-1134">Transmembrane beta strand</keyword>
<comment type="similarity">
    <text evidence="2">Belongs to the TonB-dependent receptor family. Hemoglobin/haptoglobin binding protein subfamily.</text>
</comment>
<keyword evidence="6 13" id="KW-0732">Signal</keyword>
<dbReference type="Pfam" id="PF00593">
    <property type="entry name" value="TonB_dep_Rec_b-barrel"/>
    <property type="match status" value="1"/>
</dbReference>
<dbReference type="Gene3D" id="2.170.130.10">
    <property type="entry name" value="TonB-dependent receptor, plug domain"/>
    <property type="match status" value="1"/>
</dbReference>
<feature type="signal peptide" evidence="13">
    <location>
        <begin position="1"/>
        <end position="24"/>
    </location>
</feature>
<dbReference type="GO" id="GO:0015344">
    <property type="term" value="F:siderophore uptake transmembrane transporter activity"/>
    <property type="evidence" value="ECO:0007669"/>
    <property type="project" value="TreeGrafter"/>
</dbReference>
<keyword evidence="3 11" id="KW-0813">Transport</keyword>
<evidence type="ECO:0000313" key="16">
    <source>
        <dbReference type="EMBL" id="OAI19795.1"/>
    </source>
</evidence>
<evidence type="ECO:0000256" key="4">
    <source>
        <dbReference type="ARBA" id="ARBA00022452"/>
    </source>
</evidence>
<feature type="domain" description="TonB-dependent receptor plug" evidence="15">
    <location>
        <begin position="61"/>
        <end position="170"/>
    </location>
</feature>
<dbReference type="InterPro" id="IPR012910">
    <property type="entry name" value="Plug_dom"/>
</dbReference>
<evidence type="ECO:0000256" key="9">
    <source>
        <dbReference type="ARBA" id="ARBA00023170"/>
    </source>
</evidence>
<evidence type="ECO:0000313" key="17">
    <source>
        <dbReference type="Proteomes" id="UP000077857"/>
    </source>
</evidence>
<dbReference type="InterPro" id="IPR036942">
    <property type="entry name" value="Beta-barrel_TonB_sf"/>
</dbReference>
<protein>
    <recommendedName>
        <fullName evidence="18">TonB-dependent receptor</fullName>
    </recommendedName>
</protein>
<evidence type="ECO:0000259" key="15">
    <source>
        <dbReference type="Pfam" id="PF07715"/>
    </source>
</evidence>
<keyword evidence="10 11" id="KW-0998">Cell outer membrane</keyword>
<sequence length="663" mass="73933">MPCLTGNCRAALLGACLLLNAALARTDDGRAAPPAGEDEQAVLFGELPSVFSASRHEQPITKAPAAVDVITSEQIKHYGWRTVAAMLGSLPGFLATYDRAYQRVGVRGFAPPGDYNTRILVLIDGHRINESLQDYAGLGRDFPVDVENIERVEVVRGPASSLYGSSAVFAVVNVITLRGRDLQGVRLGGEVASYGSEQGQVSYGQKFANGLEGLLSASYYHSDGHNSLNYGNLGSADWLDQEQVERLFGKLAWGDFTLSGGYMQRKKYLPAGSVGADFGVPGSNYHDRRAYADLNYRHTFSGDWEATGRLFWDGYEFDDDLNSRPAPQQLLTNQDYWQGNWLGGEVLLSHTFFDSHRLTLGSEYRRNYSQHMANYDLQTGFQWADNRLNSSIAGVFLQDEWAILDNLSLHAGARYDHYDNFGGTANPRLGLIYQPFADTTLKLLYGTAFRAPNAFETYYTCCASTWIGNPALKPERIESYEIVLEQKIGEHFNVRLSPYYNKLSNLINQVDAGGVRQFRNQGNAEAHGLETQLQGHYRNFEGRVSYTYQQTRIAGLEQAPNSPSHMIKFNLSAPLWQDKLFASWELQYVSQRANPGYAATDAYTVSNLVLFSRKWLPGVELTGGIYNLFDEDYADPRIPPNANLPDHISQDGRNLRLRLGLEF</sequence>
<keyword evidence="9" id="KW-0675">Receptor</keyword>
<evidence type="ECO:0000256" key="8">
    <source>
        <dbReference type="ARBA" id="ARBA00023136"/>
    </source>
</evidence>
<evidence type="ECO:0000256" key="6">
    <source>
        <dbReference type="ARBA" id="ARBA00022729"/>
    </source>
</evidence>
<dbReference type="Gene3D" id="2.40.170.20">
    <property type="entry name" value="TonB-dependent receptor, beta-barrel domain"/>
    <property type="match status" value="1"/>
</dbReference>
<evidence type="ECO:0000256" key="2">
    <source>
        <dbReference type="ARBA" id="ARBA00008143"/>
    </source>
</evidence>
<comment type="subcellular location">
    <subcellularLocation>
        <location evidence="1 11">Cell outer membrane</location>
        <topology evidence="1 11">Multi-pass membrane protein</topology>
    </subcellularLocation>
</comment>
<dbReference type="Pfam" id="PF07715">
    <property type="entry name" value="Plug"/>
    <property type="match status" value="1"/>
</dbReference>
<name>A0A177NPA2_9GAMM</name>
<dbReference type="Proteomes" id="UP000077857">
    <property type="component" value="Unassembled WGS sequence"/>
</dbReference>
<keyword evidence="5 11" id="KW-0812">Transmembrane</keyword>
<evidence type="ECO:0000259" key="14">
    <source>
        <dbReference type="Pfam" id="PF00593"/>
    </source>
</evidence>
<evidence type="ECO:0000256" key="7">
    <source>
        <dbReference type="ARBA" id="ARBA00023077"/>
    </source>
</evidence>
<dbReference type="InterPro" id="IPR039426">
    <property type="entry name" value="TonB-dep_rcpt-like"/>
</dbReference>
<keyword evidence="8 11" id="KW-0472">Membrane</keyword>
<feature type="domain" description="TonB-dependent receptor-like beta-barrel" evidence="14">
    <location>
        <begin position="255"/>
        <end position="628"/>
    </location>
</feature>
<dbReference type="InterPro" id="IPR037066">
    <property type="entry name" value="Plug_dom_sf"/>
</dbReference>
<accession>A0A177NPA2</accession>
<evidence type="ECO:0000256" key="5">
    <source>
        <dbReference type="ARBA" id="ARBA00022692"/>
    </source>
</evidence>
<dbReference type="PROSITE" id="PS52016">
    <property type="entry name" value="TONB_DEPENDENT_REC_3"/>
    <property type="match status" value="1"/>
</dbReference>
<dbReference type="PANTHER" id="PTHR30069">
    <property type="entry name" value="TONB-DEPENDENT OUTER MEMBRANE RECEPTOR"/>
    <property type="match status" value="1"/>
</dbReference>
<dbReference type="InterPro" id="IPR000531">
    <property type="entry name" value="Beta-barrel_TonB"/>
</dbReference>
<evidence type="ECO:0008006" key="18">
    <source>
        <dbReference type="Google" id="ProtNLM"/>
    </source>
</evidence>
<reference evidence="16 17" key="1">
    <citation type="submission" date="2016-03" db="EMBL/GenBank/DDBJ databases">
        <authorList>
            <person name="Ploux O."/>
        </authorList>
    </citation>
    <scope>NUCLEOTIDE SEQUENCE [LARGE SCALE GENOMIC DNA]</scope>
    <source>
        <strain evidence="16 17">R-45378</strain>
    </source>
</reference>
<evidence type="ECO:0000256" key="3">
    <source>
        <dbReference type="ARBA" id="ARBA00022448"/>
    </source>
</evidence>
<dbReference type="GO" id="GO:0009279">
    <property type="term" value="C:cell outer membrane"/>
    <property type="evidence" value="ECO:0007669"/>
    <property type="project" value="UniProtKB-SubCell"/>
</dbReference>
<dbReference type="CDD" id="cd01347">
    <property type="entry name" value="ligand_gated_channel"/>
    <property type="match status" value="1"/>
</dbReference>
<dbReference type="RefSeq" id="WP_064039406.1">
    <property type="nucleotide sequence ID" value="NZ_LUUJ01000045.1"/>
</dbReference>
<organism evidence="16 17">
    <name type="scientific">Methylomonas koyamae</name>
    <dbReference type="NCBI Taxonomy" id="702114"/>
    <lineage>
        <taxon>Bacteria</taxon>
        <taxon>Pseudomonadati</taxon>
        <taxon>Pseudomonadota</taxon>
        <taxon>Gammaproteobacteria</taxon>
        <taxon>Methylococcales</taxon>
        <taxon>Methylococcaceae</taxon>
        <taxon>Methylomonas</taxon>
    </lineage>
</organism>
<keyword evidence="7 12" id="KW-0798">TonB box</keyword>
<dbReference type="GO" id="GO:0044718">
    <property type="term" value="P:siderophore transmembrane transport"/>
    <property type="evidence" value="ECO:0007669"/>
    <property type="project" value="TreeGrafter"/>
</dbReference>
<dbReference type="PANTHER" id="PTHR30069:SF29">
    <property type="entry name" value="HEMOGLOBIN AND HEMOGLOBIN-HAPTOGLOBIN-BINDING PROTEIN 1-RELATED"/>
    <property type="match status" value="1"/>
</dbReference>
<proteinExistence type="inferred from homology"/>
<dbReference type="EMBL" id="LUUJ01000045">
    <property type="protein sequence ID" value="OAI19795.1"/>
    <property type="molecule type" value="Genomic_DNA"/>
</dbReference>
<evidence type="ECO:0000256" key="11">
    <source>
        <dbReference type="PROSITE-ProRule" id="PRU01360"/>
    </source>
</evidence>